<evidence type="ECO:0000256" key="1">
    <source>
        <dbReference type="SAM" id="MobiDB-lite"/>
    </source>
</evidence>
<keyword evidence="2" id="KW-0812">Transmembrane</keyword>
<comment type="caution">
    <text evidence="3">The sequence shown here is derived from an EMBL/GenBank/DDBJ whole genome shotgun (WGS) entry which is preliminary data.</text>
</comment>
<gene>
    <name evidence="3" type="ORF">LCGC14_2570470</name>
</gene>
<accession>A0A0F9B590</accession>
<dbReference type="EMBL" id="LAZR01042667">
    <property type="protein sequence ID" value="KKL08977.1"/>
    <property type="molecule type" value="Genomic_DNA"/>
</dbReference>
<keyword evidence="2" id="KW-0472">Membrane</keyword>
<reference evidence="3" key="1">
    <citation type="journal article" date="2015" name="Nature">
        <title>Complex archaea that bridge the gap between prokaryotes and eukaryotes.</title>
        <authorList>
            <person name="Spang A."/>
            <person name="Saw J.H."/>
            <person name="Jorgensen S.L."/>
            <person name="Zaremba-Niedzwiedzka K."/>
            <person name="Martijn J."/>
            <person name="Lind A.E."/>
            <person name="van Eijk R."/>
            <person name="Schleper C."/>
            <person name="Guy L."/>
            <person name="Ettema T.J."/>
        </authorList>
    </citation>
    <scope>NUCLEOTIDE SEQUENCE</scope>
</reference>
<dbReference type="AlphaFoldDB" id="A0A0F9B590"/>
<name>A0A0F9B590_9ZZZZ</name>
<feature type="non-terminal residue" evidence="3">
    <location>
        <position position="1"/>
    </location>
</feature>
<organism evidence="3">
    <name type="scientific">marine sediment metagenome</name>
    <dbReference type="NCBI Taxonomy" id="412755"/>
    <lineage>
        <taxon>unclassified sequences</taxon>
        <taxon>metagenomes</taxon>
        <taxon>ecological metagenomes</taxon>
    </lineage>
</organism>
<feature type="transmembrane region" description="Helical" evidence="2">
    <location>
        <begin position="104"/>
        <end position="124"/>
    </location>
</feature>
<feature type="compositionally biased region" description="Polar residues" evidence="1">
    <location>
        <begin position="436"/>
        <end position="452"/>
    </location>
</feature>
<evidence type="ECO:0000256" key="2">
    <source>
        <dbReference type="SAM" id="Phobius"/>
    </source>
</evidence>
<feature type="non-terminal residue" evidence="3">
    <location>
        <position position="474"/>
    </location>
</feature>
<proteinExistence type="predicted"/>
<evidence type="ECO:0000313" key="3">
    <source>
        <dbReference type="EMBL" id="KKL08977.1"/>
    </source>
</evidence>
<feature type="region of interest" description="Disordered" evidence="1">
    <location>
        <begin position="436"/>
        <end position="474"/>
    </location>
</feature>
<protein>
    <submittedName>
        <fullName evidence="3">Uncharacterized protein</fullName>
    </submittedName>
</protein>
<keyword evidence="2" id="KW-1133">Transmembrane helix</keyword>
<feature type="region of interest" description="Disordered" evidence="1">
    <location>
        <begin position="7"/>
        <end position="51"/>
    </location>
</feature>
<sequence>RAPVIRQGSQGDFFEDLSLPDETPGAAERARQRIAAESAPPVATKRPPGTARKVVSKTVRGAGKVLAPMAAFANAYELATIGMDAQEAIEKFDADAIEKEAKKIGMLTALMTGTAVGGAAGLIGGPFAPLTVPMGLLLGGTATGLAMLYDTFKGEGGELGINKLAQDAGVALDEKTGKGLTSFMGWVTKLTGITESRKRGAKDADERAARVGHEGGGFWGMMRDWDVNPLDAGSFLPGLFGAGQEVAPGQPATQAPVRPQTQDERLQRLAKIQTAGPPGFEMAGGPATVGKMYLPSQFAPGPKTGPRVPKVTTGTARTDYIGDEAFFPQAQQFKHRKTDLSGSYQPFEGTRSKMEEAGKYKSVIQALSRGDTVYRPSEGGAGVRAGEPGAAQRYIENLRSARQRAAGHYGGASNQGVVGDANAQQLLGVPVTSAQPTLSATGQLQQRGTSEIVSREDEARAATTAGGTGEVSQA</sequence>